<evidence type="ECO:0000313" key="3">
    <source>
        <dbReference type="Proteomes" id="UP001501598"/>
    </source>
</evidence>
<name>A0ABP8RU79_9PSEU</name>
<sequence length="144" mass="14314">MRAAGSVNGRGWGLDIGDVTVLPAFPAATALDRAVQTVAIPRQSRGAHRAAASPGRPSERSRVPVTAVPVRALLSPVEPVRARETRVSPALRGAAAAAYTIVARAGSLTTLAAMLVLGGAVAASTDDTAPSGAAASTATTLQGP</sequence>
<keyword evidence="3" id="KW-1185">Reference proteome</keyword>
<feature type="region of interest" description="Disordered" evidence="1">
    <location>
        <begin position="125"/>
        <end position="144"/>
    </location>
</feature>
<dbReference type="EMBL" id="BAABGT010000038">
    <property type="protein sequence ID" value="GAA4547789.1"/>
    <property type="molecule type" value="Genomic_DNA"/>
</dbReference>
<evidence type="ECO:0000256" key="1">
    <source>
        <dbReference type="SAM" id="MobiDB-lite"/>
    </source>
</evidence>
<feature type="region of interest" description="Disordered" evidence="1">
    <location>
        <begin position="42"/>
        <end position="64"/>
    </location>
</feature>
<accession>A0ABP8RU79</accession>
<organism evidence="2 3">
    <name type="scientific">Pseudonocardia xishanensis</name>
    <dbReference type="NCBI Taxonomy" id="630995"/>
    <lineage>
        <taxon>Bacteria</taxon>
        <taxon>Bacillati</taxon>
        <taxon>Actinomycetota</taxon>
        <taxon>Actinomycetes</taxon>
        <taxon>Pseudonocardiales</taxon>
        <taxon>Pseudonocardiaceae</taxon>
        <taxon>Pseudonocardia</taxon>
    </lineage>
</organism>
<evidence type="ECO:0000313" key="2">
    <source>
        <dbReference type="EMBL" id="GAA4547789.1"/>
    </source>
</evidence>
<comment type="caution">
    <text evidence="2">The sequence shown here is derived from an EMBL/GenBank/DDBJ whole genome shotgun (WGS) entry which is preliminary data.</text>
</comment>
<proteinExistence type="predicted"/>
<protein>
    <submittedName>
        <fullName evidence="2">Uncharacterized protein</fullName>
    </submittedName>
</protein>
<gene>
    <name evidence="2" type="ORF">GCM10023175_32710</name>
</gene>
<reference evidence="3" key="1">
    <citation type="journal article" date="2019" name="Int. J. Syst. Evol. Microbiol.">
        <title>The Global Catalogue of Microorganisms (GCM) 10K type strain sequencing project: providing services to taxonomists for standard genome sequencing and annotation.</title>
        <authorList>
            <consortium name="The Broad Institute Genomics Platform"/>
            <consortium name="The Broad Institute Genome Sequencing Center for Infectious Disease"/>
            <person name="Wu L."/>
            <person name="Ma J."/>
        </authorList>
    </citation>
    <scope>NUCLEOTIDE SEQUENCE [LARGE SCALE GENOMIC DNA]</scope>
    <source>
        <strain evidence="3">JCM 17906</strain>
    </source>
</reference>
<dbReference type="Proteomes" id="UP001501598">
    <property type="component" value="Unassembled WGS sequence"/>
</dbReference>